<evidence type="ECO:0000256" key="2">
    <source>
        <dbReference type="ARBA" id="ARBA00022692"/>
    </source>
</evidence>
<feature type="transmembrane region" description="Helical" evidence="7">
    <location>
        <begin position="218"/>
        <end position="236"/>
    </location>
</feature>
<dbReference type="PROSITE" id="PS50893">
    <property type="entry name" value="ABC_TRANSPORTER_2"/>
    <property type="match status" value="1"/>
</dbReference>
<dbReference type="SMART" id="SM00382">
    <property type="entry name" value="AAA"/>
    <property type="match status" value="1"/>
</dbReference>
<dbReference type="Pfam" id="PF00005">
    <property type="entry name" value="ABC_tran"/>
    <property type="match status" value="1"/>
</dbReference>
<feature type="transmembrane region" description="Helical" evidence="7">
    <location>
        <begin position="128"/>
        <end position="150"/>
    </location>
</feature>
<sequence>MKLAELISYPLLFIALIFYPENRILFAAFLALYLVLPKINSSADNLLLALGNDNRMEKIKQSFSRCVNIDFEFFESEKGQEIFSKAVATTNSSKSAFSLLYQKLIKQISAVLYIIISLFFVFSTQNRALTLSYAVFLFLVILVFFSFEMARGKKKSMFKKEENSLMRNIRYLEKISRIRESAEVLDYYSAEEYIKDKFSEQEFSYDEKQKKYMADTRILVLSEYIISFLLCIFALLSDAPAANAVMLFSLLYQGIKTAEIFASSTSEVAVISRQIDDYYAFIDWGCDKKKDNLDQKLKSISFENVSFSYESAKDKKVLKNISLEISADEKIGIVGLNGAGKTTLIKLLIGLYDAKEGSVSINGRTVSGIANVFDCFSCIFQDDTVLPMSVRENILFGRKMDEKKYNAVIEKSGLDKILEKKKVSDTVEIPSFYVKNGTDFSLGEIQHLYLARALYKDAPFFIMDEPTAALDPVEEAKLFSSFNSLLEDKGGIFITHRCSSLKGFKRILVIADGEIVEDGSYDELIKKGGYYAGLLSEQAALFSR</sequence>
<reference evidence="9" key="1">
    <citation type="journal article" date="2021" name="PeerJ">
        <title>Extensive microbial diversity within the chicken gut microbiome revealed by metagenomics and culture.</title>
        <authorList>
            <person name="Gilroy R."/>
            <person name="Ravi A."/>
            <person name="Getino M."/>
            <person name="Pursley I."/>
            <person name="Horton D.L."/>
            <person name="Alikhan N.F."/>
            <person name="Baker D."/>
            <person name="Gharbi K."/>
            <person name="Hall N."/>
            <person name="Watson M."/>
            <person name="Adriaenssens E.M."/>
            <person name="Foster-Nyarko E."/>
            <person name="Jarju S."/>
            <person name="Secka A."/>
            <person name="Antonio M."/>
            <person name="Oren A."/>
            <person name="Chaudhuri R.R."/>
            <person name="La Ragione R."/>
            <person name="Hildebrand F."/>
            <person name="Pallen M.J."/>
        </authorList>
    </citation>
    <scope>NUCLEOTIDE SEQUENCE</scope>
    <source>
        <strain evidence="9">Gambia11-129</strain>
    </source>
</reference>
<dbReference type="GO" id="GO:0034040">
    <property type="term" value="F:ATPase-coupled lipid transmembrane transporter activity"/>
    <property type="evidence" value="ECO:0007669"/>
    <property type="project" value="TreeGrafter"/>
</dbReference>
<protein>
    <submittedName>
        <fullName evidence="9">ABC transporter ATP-binding protein/permease</fullName>
    </submittedName>
</protein>
<keyword evidence="2 7" id="KW-0812">Transmembrane</keyword>
<dbReference type="InterPro" id="IPR003439">
    <property type="entry name" value="ABC_transporter-like_ATP-bd"/>
</dbReference>
<comment type="caution">
    <text evidence="9">The sequence shown here is derived from an EMBL/GenBank/DDBJ whole genome shotgun (WGS) entry which is preliminary data.</text>
</comment>
<dbReference type="GO" id="GO:0005886">
    <property type="term" value="C:plasma membrane"/>
    <property type="evidence" value="ECO:0007669"/>
    <property type="project" value="UniProtKB-SubCell"/>
</dbReference>
<evidence type="ECO:0000256" key="3">
    <source>
        <dbReference type="ARBA" id="ARBA00022741"/>
    </source>
</evidence>
<proteinExistence type="predicted"/>
<keyword evidence="5 7" id="KW-1133">Transmembrane helix</keyword>
<dbReference type="Gene3D" id="3.40.50.300">
    <property type="entry name" value="P-loop containing nucleotide triphosphate hydrolases"/>
    <property type="match status" value="1"/>
</dbReference>
<evidence type="ECO:0000256" key="1">
    <source>
        <dbReference type="ARBA" id="ARBA00004651"/>
    </source>
</evidence>
<dbReference type="GO" id="GO:0016887">
    <property type="term" value="F:ATP hydrolysis activity"/>
    <property type="evidence" value="ECO:0007669"/>
    <property type="project" value="InterPro"/>
</dbReference>
<evidence type="ECO:0000313" key="9">
    <source>
        <dbReference type="EMBL" id="HIV99454.1"/>
    </source>
</evidence>
<keyword evidence="4 9" id="KW-0067">ATP-binding</keyword>
<feature type="transmembrane region" description="Helical" evidence="7">
    <location>
        <begin position="104"/>
        <end position="122"/>
    </location>
</feature>
<evidence type="ECO:0000256" key="7">
    <source>
        <dbReference type="SAM" id="Phobius"/>
    </source>
</evidence>
<evidence type="ECO:0000256" key="6">
    <source>
        <dbReference type="ARBA" id="ARBA00023136"/>
    </source>
</evidence>
<reference evidence="9" key="2">
    <citation type="submission" date="2021-04" db="EMBL/GenBank/DDBJ databases">
        <authorList>
            <person name="Gilroy R."/>
        </authorList>
    </citation>
    <scope>NUCLEOTIDE SEQUENCE</scope>
    <source>
        <strain evidence="9">Gambia11-129</strain>
    </source>
</reference>
<comment type="subcellular location">
    <subcellularLocation>
        <location evidence="1">Cell membrane</location>
        <topology evidence="1">Multi-pass membrane protein</topology>
    </subcellularLocation>
</comment>
<dbReference type="Proteomes" id="UP000823936">
    <property type="component" value="Unassembled WGS sequence"/>
</dbReference>
<dbReference type="Gene3D" id="1.20.1560.10">
    <property type="entry name" value="ABC transporter type 1, transmembrane domain"/>
    <property type="match status" value="1"/>
</dbReference>
<feature type="transmembrane region" description="Helical" evidence="7">
    <location>
        <begin position="12"/>
        <end position="36"/>
    </location>
</feature>
<evidence type="ECO:0000256" key="5">
    <source>
        <dbReference type="ARBA" id="ARBA00022989"/>
    </source>
</evidence>
<organism evidence="9 10">
    <name type="scientific">Candidatus Ornithospirochaeta avicola</name>
    <dbReference type="NCBI Taxonomy" id="2840896"/>
    <lineage>
        <taxon>Bacteria</taxon>
        <taxon>Pseudomonadati</taxon>
        <taxon>Spirochaetota</taxon>
        <taxon>Spirochaetia</taxon>
        <taxon>Spirochaetales</taxon>
        <taxon>Spirochaetaceae</taxon>
        <taxon>Spirochaetaceae incertae sedis</taxon>
        <taxon>Candidatus Ornithospirochaeta</taxon>
    </lineage>
</organism>
<keyword evidence="6 7" id="KW-0472">Membrane</keyword>
<dbReference type="AlphaFoldDB" id="A0A9D1PTT5"/>
<gene>
    <name evidence="9" type="ORF">IAB12_06745</name>
</gene>
<dbReference type="PANTHER" id="PTHR24221:SF654">
    <property type="entry name" value="ATP-BINDING CASSETTE SUB-FAMILY B MEMBER 6"/>
    <property type="match status" value="1"/>
</dbReference>
<dbReference type="EMBL" id="DXHU01000023">
    <property type="protein sequence ID" value="HIV99454.1"/>
    <property type="molecule type" value="Genomic_DNA"/>
</dbReference>
<evidence type="ECO:0000313" key="10">
    <source>
        <dbReference type="Proteomes" id="UP000823936"/>
    </source>
</evidence>
<feature type="domain" description="ABC transporter" evidence="8">
    <location>
        <begin position="300"/>
        <end position="537"/>
    </location>
</feature>
<dbReference type="InterPro" id="IPR003593">
    <property type="entry name" value="AAA+_ATPase"/>
</dbReference>
<name>A0A9D1PTT5_9SPIO</name>
<keyword evidence="3" id="KW-0547">Nucleotide-binding</keyword>
<dbReference type="SUPFAM" id="SSF90123">
    <property type="entry name" value="ABC transporter transmembrane region"/>
    <property type="match status" value="1"/>
</dbReference>
<dbReference type="InterPro" id="IPR036640">
    <property type="entry name" value="ABC1_TM_sf"/>
</dbReference>
<dbReference type="InterPro" id="IPR027417">
    <property type="entry name" value="P-loop_NTPase"/>
</dbReference>
<evidence type="ECO:0000256" key="4">
    <source>
        <dbReference type="ARBA" id="ARBA00022840"/>
    </source>
</evidence>
<evidence type="ECO:0000259" key="8">
    <source>
        <dbReference type="PROSITE" id="PS50893"/>
    </source>
</evidence>
<accession>A0A9D1PTT5</accession>
<dbReference type="InterPro" id="IPR039421">
    <property type="entry name" value="Type_1_exporter"/>
</dbReference>
<dbReference type="GO" id="GO:0005524">
    <property type="term" value="F:ATP binding"/>
    <property type="evidence" value="ECO:0007669"/>
    <property type="project" value="UniProtKB-KW"/>
</dbReference>
<dbReference type="SUPFAM" id="SSF52540">
    <property type="entry name" value="P-loop containing nucleoside triphosphate hydrolases"/>
    <property type="match status" value="1"/>
</dbReference>
<dbReference type="PANTHER" id="PTHR24221">
    <property type="entry name" value="ATP-BINDING CASSETTE SUB-FAMILY B"/>
    <property type="match status" value="1"/>
</dbReference>